<dbReference type="PRINTS" id="PR01590">
    <property type="entry name" value="HTHFIS"/>
</dbReference>
<evidence type="ECO:0000259" key="2">
    <source>
        <dbReference type="Pfam" id="PF02954"/>
    </source>
</evidence>
<dbReference type="EMBL" id="JABEQK010000006">
    <property type="protein sequence ID" value="MBB2205252.1"/>
    <property type="molecule type" value="Genomic_DNA"/>
</dbReference>
<dbReference type="SUPFAM" id="SSF55781">
    <property type="entry name" value="GAF domain-like"/>
    <property type="match status" value="1"/>
</dbReference>
<feature type="domain" description="DNA binding HTH" evidence="2">
    <location>
        <begin position="274"/>
        <end position="311"/>
    </location>
</feature>
<dbReference type="RefSeq" id="WP_182949784.1">
    <property type="nucleotide sequence ID" value="NZ_JABEQK010000006.1"/>
</dbReference>
<organism evidence="3 4">
    <name type="scientific">Gluconacetobacter takamatsuzukensis</name>
    <dbReference type="NCBI Taxonomy" id="1286190"/>
    <lineage>
        <taxon>Bacteria</taxon>
        <taxon>Pseudomonadati</taxon>
        <taxon>Pseudomonadota</taxon>
        <taxon>Alphaproteobacteria</taxon>
        <taxon>Acetobacterales</taxon>
        <taxon>Acetobacteraceae</taxon>
        <taxon>Gluconacetobacter</taxon>
    </lineage>
</organism>
<protein>
    <submittedName>
        <fullName evidence="3">GAF domain-containing protein</fullName>
    </submittedName>
</protein>
<dbReference type="Gene3D" id="1.10.10.60">
    <property type="entry name" value="Homeodomain-like"/>
    <property type="match status" value="1"/>
</dbReference>
<dbReference type="InterPro" id="IPR002197">
    <property type="entry name" value="HTH_Fis"/>
</dbReference>
<feature type="domain" description="GAF" evidence="1">
    <location>
        <begin position="99"/>
        <end position="200"/>
    </location>
</feature>
<name>A0A7W4PP32_9PROT</name>
<reference evidence="3 4" key="1">
    <citation type="submission" date="2020-04" db="EMBL/GenBank/DDBJ databases">
        <title>Description of novel Gluconacetobacter.</title>
        <authorList>
            <person name="Sombolestani A."/>
        </authorList>
    </citation>
    <scope>NUCLEOTIDE SEQUENCE [LARGE SCALE GENOMIC DNA]</scope>
    <source>
        <strain evidence="3 4">LMG 27800</strain>
    </source>
</reference>
<evidence type="ECO:0000259" key="1">
    <source>
        <dbReference type="Pfam" id="PF01590"/>
    </source>
</evidence>
<dbReference type="InterPro" id="IPR029016">
    <property type="entry name" value="GAF-like_dom_sf"/>
</dbReference>
<dbReference type="GO" id="GO:0043565">
    <property type="term" value="F:sequence-specific DNA binding"/>
    <property type="evidence" value="ECO:0007669"/>
    <property type="project" value="InterPro"/>
</dbReference>
<gene>
    <name evidence="3" type="ORF">HLH27_09520</name>
</gene>
<accession>A0A7W4PP32</accession>
<sequence>MSLASPATHASRIQASIAADAAARSGVVASWRRCIARYGLDPHAHSSRHVLTESELRRSDEQSGPFLSHVMQPLSHLSTMLAPFCMWVGYADPNGVILAMRAKDGDKAQVAQWGLTRGADWSEAIEGTNGIGTCLVEETPLIINSDEHFFARDMVMTCVVAPIFDHQGRIGGAFNVSLYGPDMERESRRIVASLVASAARQVECDHFHAMFPAHRIISLGTPGRSGNALLAVDSDDVVYAATRAARVMLKLSDARLQAGICANDLLNTAEDGLPSAERSAIRRALIRSGGNVSAAGRTLGLSRATINRRVRYYGLKGSVDSSQDSTG</sequence>
<dbReference type="Pfam" id="PF01590">
    <property type="entry name" value="GAF"/>
    <property type="match status" value="1"/>
</dbReference>
<evidence type="ECO:0000313" key="4">
    <source>
        <dbReference type="Proteomes" id="UP000540556"/>
    </source>
</evidence>
<dbReference type="InterPro" id="IPR003018">
    <property type="entry name" value="GAF"/>
</dbReference>
<dbReference type="SUPFAM" id="SSF46689">
    <property type="entry name" value="Homeodomain-like"/>
    <property type="match status" value="1"/>
</dbReference>
<dbReference type="Gene3D" id="3.30.450.40">
    <property type="match status" value="1"/>
</dbReference>
<proteinExistence type="predicted"/>
<dbReference type="AlphaFoldDB" id="A0A7W4PP32"/>
<dbReference type="Proteomes" id="UP000540556">
    <property type="component" value="Unassembled WGS sequence"/>
</dbReference>
<dbReference type="InterPro" id="IPR009057">
    <property type="entry name" value="Homeodomain-like_sf"/>
</dbReference>
<evidence type="ECO:0000313" key="3">
    <source>
        <dbReference type="EMBL" id="MBB2205252.1"/>
    </source>
</evidence>
<keyword evidence="4" id="KW-1185">Reference proteome</keyword>
<comment type="caution">
    <text evidence="3">The sequence shown here is derived from an EMBL/GenBank/DDBJ whole genome shotgun (WGS) entry which is preliminary data.</text>
</comment>
<dbReference type="Pfam" id="PF02954">
    <property type="entry name" value="HTH_8"/>
    <property type="match status" value="1"/>
</dbReference>